<keyword evidence="4" id="KW-1185">Reference proteome</keyword>
<dbReference type="AlphaFoldDB" id="A0ABD3R6I2"/>
<feature type="compositionally biased region" description="Low complexity" evidence="1">
    <location>
        <begin position="251"/>
        <end position="265"/>
    </location>
</feature>
<accession>A0ABD3R6I2</accession>
<evidence type="ECO:0000256" key="2">
    <source>
        <dbReference type="SAM" id="SignalP"/>
    </source>
</evidence>
<evidence type="ECO:0008006" key="5">
    <source>
        <dbReference type="Google" id="ProtNLM"/>
    </source>
</evidence>
<feature type="region of interest" description="Disordered" evidence="1">
    <location>
        <begin position="237"/>
        <end position="281"/>
    </location>
</feature>
<evidence type="ECO:0000256" key="1">
    <source>
        <dbReference type="SAM" id="MobiDB-lite"/>
    </source>
</evidence>
<sequence>MANPHATPIVIPSLHLFLLLLLLPSVVVIFASAYIGPTHCVRPPRTVWNAASGGVGGGGGGPVGYSTYNHLLFDLASLFADYDDGAMIPEDRLVFRLCPGTIIDLDDGTLPLGFLPIRVPGTTLQCGEYGDGSDDRDGEDACVIRGGGKRLGYISSSSSTHDRWNDRPERSYKPNEEGILGGGEGCVAQVYVYGDTAYGVTLRGITFDNAVSDDEMRLYGEYVSAFGGGGGIAGSDVDAAGDVDEAGGGPPSTTLGSTSTSTTMTTPPPKRHRRVQGDGPRPAYRFASVAMRGKGYGDDAGPRLITIEDCSFVNHRGYAIIVSPGIQMPIMPMAPEFRYTNRTAETDEGGDVGTEDASTMPSSNPRGSRQLYADHGNRMVVVGGDDANRRGRRRRDRGTSDPPRRRRRKLNLLDDGNMYIPPDGLVSYYDHGDSGKYNYLDGRRVKISRTVFSDNEFYEDGSVAGLVTSAYSITVTDCLFERNTGKSMVFVYNDDAMVDDTVFVENTVDVSTIIMSSPKEESETTSTTTASDAASIVSEYIEPTHIVERSCFLGSKVGISNVLATSSETVGFGQRDNHVSGTAFTWASTCDGAAAEEFGDDCLKMGNCDGTCVEFTSPECSASRVKSGGNDQRSNGDGGGFGGYFDGGLGALLGAVLFVVWETCWWNL</sequence>
<keyword evidence="2" id="KW-0732">Signal</keyword>
<feature type="compositionally biased region" description="Polar residues" evidence="1">
    <location>
        <begin position="356"/>
        <end position="367"/>
    </location>
</feature>
<protein>
    <recommendedName>
        <fullName evidence="5">Right handed beta helix domain-containing protein</fullName>
    </recommendedName>
</protein>
<gene>
    <name evidence="3" type="ORF">ACHAXA_010147</name>
</gene>
<feature type="chain" id="PRO_5044822680" description="Right handed beta helix domain-containing protein" evidence="2">
    <location>
        <begin position="34"/>
        <end position="668"/>
    </location>
</feature>
<name>A0ABD3R6I2_9STRA</name>
<dbReference type="Proteomes" id="UP001530377">
    <property type="component" value="Unassembled WGS sequence"/>
</dbReference>
<evidence type="ECO:0000313" key="3">
    <source>
        <dbReference type="EMBL" id="KAL3808632.1"/>
    </source>
</evidence>
<proteinExistence type="predicted"/>
<dbReference type="EMBL" id="JALLPB020000483">
    <property type="protein sequence ID" value="KAL3808632.1"/>
    <property type="molecule type" value="Genomic_DNA"/>
</dbReference>
<feature type="signal peptide" evidence="2">
    <location>
        <begin position="1"/>
        <end position="33"/>
    </location>
</feature>
<evidence type="ECO:0000313" key="4">
    <source>
        <dbReference type="Proteomes" id="UP001530377"/>
    </source>
</evidence>
<dbReference type="InterPro" id="IPR011050">
    <property type="entry name" value="Pectin_lyase_fold/virulence"/>
</dbReference>
<feature type="region of interest" description="Disordered" evidence="1">
    <location>
        <begin position="344"/>
        <end position="408"/>
    </location>
</feature>
<organism evidence="3 4">
    <name type="scientific">Cyclostephanos tholiformis</name>
    <dbReference type="NCBI Taxonomy" id="382380"/>
    <lineage>
        <taxon>Eukaryota</taxon>
        <taxon>Sar</taxon>
        <taxon>Stramenopiles</taxon>
        <taxon>Ochrophyta</taxon>
        <taxon>Bacillariophyta</taxon>
        <taxon>Coscinodiscophyceae</taxon>
        <taxon>Thalassiosirophycidae</taxon>
        <taxon>Stephanodiscales</taxon>
        <taxon>Stephanodiscaceae</taxon>
        <taxon>Cyclostephanos</taxon>
    </lineage>
</organism>
<comment type="caution">
    <text evidence="3">The sequence shown here is derived from an EMBL/GenBank/DDBJ whole genome shotgun (WGS) entry which is preliminary data.</text>
</comment>
<dbReference type="SUPFAM" id="SSF51126">
    <property type="entry name" value="Pectin lyase-like"/>
    <property type="match status" value="1"/>
</dbReference>
<feature type="region of interest" description="Disordered" evidence="1">
    <location>
        <begin position="156"/>
        <end position="177"/>
    </location>
</feature>
<reference evidence="3 4" key="1">
    <citation type="submission" date="2024-10" db="EMBL/GenBank/DDBJ databases">
        <title>Updated reference genomes for cyclostephanoid diatoms.</title>
        <authorList>
            <person name="Roberts W.R."/>
            <person name="Alverson A.J."/>
        </authorList>
    </citation>
    <scope>NUCLEOTIDE SEQUENCE [LARGE SCALE GENOMIC DNA]</scope>
    <source>
        <strain evidence="3 4">AJA228-03</strain>
    </source>
</reference>
<feature type="compositionally biased region" description="Basic and acidic residues" evidence="1">
    <location>
        <begin position="160"/>
        <end position="176"/>
    </location>
</feature>